<evidence type="ECO:0000313" key="2">
    <source>
        <dbReference type="EnsemblPlants" id="AET1Gv20519200.9"/>
    </source>
</evidence>
<protein>
    <submittedName>
        <fullName evidence="2">Uncharacterized protein</fullName>
    </submittedName>
</protein>
<evidence type="ECO:0000313" key="3">
    <source>
        <dbReference type="Proteomes" id="UP000015105"/>
    </source>
</evidence>
<keyword evidence="3" id="KW-1185">Reference proteome</keyword>
<dbReference type="Proteomes" id="UP000015105">
    <property type="component" value="Chromosome 1D"/>
</dbReference>
<feature type="transmembrane region" description="Helical" evidence="1">
    <location>
        <begin position="32"/>
        <end position="54"/>
    </location>
</feature>
<organism evidence="2 3">
    <name type="scientific">Aegilops tauschii subsp. strangulata</name>
    <name type="common">Goatgrass</name>
    <dbReference type="NCBI Taxonomy" id="200361"/>
    <lineage>
        <taxon>Eukaryota</taxon>
        <taxon>Viridiplantae</taxon>
        <taxon>Streptophyta</taxon>
        <taxon>Embryophyta</taxon>
        <taxon>Tracheophyta</taxon>
        <taxon>Spermatophyta</taxon>
        <taxon>Magnoliopsida</taxon>
        <taxon>Liliopsida</taxon>
        <taxon>Poales</taxon>
        <taxon>Poaceae</taxon>
        <taxon>BOP clade</taxon>
        <taxon>Pooideae</taxon>
        <taxon>Triticodae</taxon>
        <taxon>Triticeae</taxon>
        <taxon>Triticinae</taxon>
        <taxon>Aegilops</taxon>
    </lineage>
</organism>
<dbReference type="Gramene" id="AET1Gv20519200.9">
    <property type="protein sequence ID" value="AET1Gv20519200.9"/>
    <property type="gene ID" value="AET1Gv20519200"/>
</dbReference>
<reference evidence="2" key="5">
    <citation type="journal article" date="2021" name="G3 (Bethesda)">
        <title>Aegilops tauschii genome assembly Aet v5.0 features greater sequence contiguity and improved annotation.</title>
        <authorList>
            <person name="Wang L."/>
            <person name="Zhu T."/>
            <person name="Rodriguez J.C."/>
            <person name="Deal K.R."/>
            <person name="Dubcovsky J."/>
            <person name="McGuire P.E."/>
            <person name="Lux T."/>
            <person name="Spannagl M."/>
            <person name="Mayer K.F.X."/>
            <person name="Baldrich P."/>
            <person name="Meyers B.C."/>
            <person name="Huo N."/>
            <person name="Gu Y.Q."/>
            <person name="Zhou H."/>
            <person name="Devos K.M."/>
            <person name="Bennetzen J.L."/>
            <person name="Unver T."/>
            <person name="Budak H."/>
            <person name="Gulick P.J."/>
            <person name="Galiba G."/>
            <person name="Kalapos B."/>
            <person name="Nelson D.R."/>
            <person name="Li P."/>
            <person name="You F.M."/>
            <person name="Luo M.C."/>
            <person name="Dvorak J."/>
        </authorList>
    </citation>
    <scope>NUCLEOTIDE SEQUENCE [LARGE SCALE GENOMIC DNA]</scope>
    <source>
        <strain evidence="2">cv. AL8/78</strain>
    </source>
</reference>
<reference evidence="3" key="1">
    <citation type="journal article" date="2014" name="Science">
        <title>Ancient hybridizations among the ancestral genomes of bread wheat.</title>
        <authorList>
            <consortium name="International Wheat Genome Sequencing Consortium,"/>
            <person name="Marcussen T."/>
            <person name="Sandve S.R."/>
            <person name="Heier L."/>
            <person name="Spannagl M."/>
            <person name="Pfeifer M."/>
            <person name="Jakobsen K.S."/>
            <person name="Wulff B.B."/>
            <person name="Steuernagel B."/>
            <person name="Mayer K.F."/>
            <person name="Olsen O.A."/>
        </authorList>
    </citation>
    <scope>NUCLEOTIDE SEQUENCE [LARGE SCALE GENOMIC DNA]</scope>
    <source>
        <strain evidence="3">cv. AL8/78</strain>
    </source>
</reference>
<keyword evidence="1" id="KW-0812">Transmembrane</keyword>
<accession>A0A452YSA0</accession>
<dbReference type="EnsemblPlants" id="AET1Gv20519200.9">
    <property type="protein sequence ID" value="AET1Gv20519200.9"/>
    <property type="gene ID" value="AET1Gv20519200"/>
</dbReference>
<keyword evidence="1" id="KW-0472">Membrane</keyword>
<dbReference type="AlphaFoldDB" id="A0A452YSA0"/>
<proteinExistence type="predicted"/>
<reference evidence="2" key="4">
    <citation type="submission" date="2019-03" db="UniProtKB">
        <authorList>
            <consortium name="EnsemblPlants"/>
        </authorList>
    </citation>
    <scope>IDENTIFICATION</scope>
</reference>
<evidence type="ECO:0000256" key="1">
    <source>
        <dbReference type="SAM" id="Phobius"/>
    </source>
</evidence>
<keyword evidence="1" id="KW-1133">Transmembrane helix</keyword>
<reference evidence="2" key="3">
    <citation type="journal article" date="2017" name="Nature">
        <title>Genome sequence of the progenitor of the wheat D genome Aegilops tauschii.</title>
        <authorList>
            <person name="Luo M.C."/>
            <person name="Gu Y.Q."/>
            <person name="Puiu D."/>
            <person name="Wang H."/>
            <person name="Twardziok S.O."/>
            <person name="Deal K.R."/>
            <person name="Huo N."/>
            <person name="Zhu T."/>
            <person name="Wang L."/>
            <person name="Wang Y."/>
            <person name="McGuire P.E."/>
            <person name="Liu S."/>
            <person name="Long H."/>
            <person name="Ramasamy R.K."/>
            <person name="Rodriguez J.C."/>
            <person name="Van S.L."/>
            <person name="Yuan L."/>
            <person name="Wang Z."/>
            <person name="Xia Z."/>
            <person name="Xiao L."/>
            <person name="Anderson O.D."/>
            <person name="Ouyang S."/>
            <person name="Liang Y."/>
            <person name="Zimin A.V."/>
            <person name="Pertea G."/>
            <person name="Qi P."/>
            <person name="Bennetzen J.L."/>
            <person name="Dai X."/>
            <person name="Dawson M.W."/>
            <person name="Muller H.G."/>
            <person name="Kugler K."/>
            <person name="Rivarola-Duarte L."/>
            <person name="Spannagl M."/>
            <person name="Mayer K.F.X."/>
            <person name="Lu F.H."/>
            <person name="Bevan M.W."/>
            <person name="Leroy P."/>
            <person name="Li P."/>
            <person name="You F.M."/>
            <person name="Sun Q."/>
            <person name="Liu Z."/>
            <person name="Lyons E."/>
            <person name="Wicker T."/>
            <person name="Salzberg S.L."/>
            <person name="Devos K.M."/>
            <person name="Dvorak J."/>
        </authorList>
    </citation>
    <scope>NUCLEOTIDE SEQUENCE [LARGE SCALE GENOMIC DNA]</scope>
    <source>
        <strain evidence="2">cv. AL8/78</strain>
    </source>
</reference>
<sequence length="64" mass="7629">DMYNTSMHLIVFHICRMTLIERDDVLDGHKECLMGTLIFFCILILTSMWCHTYFELEGVYNTLH</sequence>
<reference evidence="3" key="2">
    <citation type="journal article" date="2017" name="Nat. Plants">
        <title>The Aegilops tauschii genome reveals multiple impacts of transposons.</title>
        <authorList>
            <person name="Zhao G."/>
            <person name="Zou C."/>
            <person name="Li K."/>
            <person name="Wang K."/>
            <person name="Li T."/>
            <person name="Gao L."/>
            <person name="Zhang X."/>
            <person name="Wang H."/>
            <person name="Yang Z."/>
            <person name="Liu X."/>
            <person name="Jiang W."/>
            <person name="Mao L."/>
            <person name="Kong X."/>
            <person name="Jiao Y."/>
            <person name="Jia J."/>
        </authorList>
    </citation>
    <scope>NUCLEOTIDE SEQUENCE [LARGE SCALE GENOMIC DNA]</scope>
    <source>
        <strain evidence="3">cv. AL8/78</strain>
    </source>
</reference>
<name>A0A452YSA0_AEGTS</name>